<dbReference type="Proteomes" id="UP000035540">
    <property type="component" value="Chromosome"/>
</dbReference>
<dbReference type="AlphaFoldDB" id="A0A0G3H6P5"/>
<dbReference type="SMART" id="SM00240">
    <property type="entry name" value="FHA"/>
    <property type="match status" value="1"/>
</dbReference>
<dbReference type="Gene3D" id="2.60.200.20">
    <property type="match status" value="1"/>
</dbReference>
<proteinExistence type="predicted"/>
<keyword evidence="1" id="KW-0597">Phosphoprotein</keyword>
<dbReference type="PROSITE" id="PS50006">
    <property type="entry name" value="FHA_DOMAIN"/>
    <property type="match status" value="1"/>
</dbReference>
<dbReference type="SUPFAM" id="SSF49879">
    <property type="entry name" value="SMAD/FHA domain"/>
    <property type="match status" value="1"/>
</dbReference>
<evidence type="ECO:0000256" key="1">
    <source>
        <dbReference type="ARBA" id="ARBA00022553"/>
    </source>
</evidence>
<feature type="transmembrane region" description="Helical" evidence="2">
    <location>
        <begin position="6"/>
        <end position="25"/>
    </location>
</feature>
<evidence type="ECO:0000256" key="2">
    <source>
        <dbReference type="SAM" id="Phobius"/>
    </source>
</evidence>
<dbReference type="EMBL" id="CP011545">
    <property type="protein sequence ID" value="AKK07513.1"/>
    <property type="molecule type" value="Genomic_DNA"/>
</dbReference>
<feature type="domain" description="FHA" evidence="3">
    <location>
        <begin position="87"/>
        <end position="136"/>
    </location>
</feature>
<dbReference type="InterPro" id="IPR000253">
    <property type="entry name" value="FHA_dom"/>
</dbReference>
<keyword evidence="5" id="KW-1185">Reference proteome</keyword>
<keyword evidence="2" id="KW-0812">Transmembrane</keyword>
<dbReference type="PANTHER" id="PTHR23308">
    <property type="entry name" value="NUCLEAR INHIBITOR OF PROTEIN PHOSPHATASE-1"/>
    <property type="match status" value="1"/>
</dbReference>
<dbReference type="OrthoDB" id="277520at2"/>
<organism evidence="4 5">
    <name type="scientific">Corynebacterium testudinoris</name>
    <dbReference type="NCBI Taxonomy" id="136857"/>
    <lineage>
        <taxon>Bacteria</taxon>
        <taxon>Bacillati</taxon>
        <taxon>Actinomycetota</taxon>
        <taxon>Actinomycetes</taxon>
        <taxon>Mycobacteriales</taxon>
        <taxon>Corynebacteriaceae</taxon>
        <taxon>Corynebacterium</taxon>
    </lineage>
</organism>
<keyword evidence="2" id="KW-0472">Membrane</keyword>
<evidence type="ECO:0000259" key="3">
    <source>
        <dbReference type="PROSITE" id="PS50006"/>
    </source>
</evidence>
<dbReference type="PATRIC" id="fig|136857.5.peg.40"/>
<evidence type="ECO:0000313" key="4">
    <source>
        <dbReference type="EMBL" id="AKK07513.1"/>
    </source>
</evidence>
<protein>
    <submittedName>
        <fullName evidence="4">FHA domain-containing protein</fullName>
    </submittedName>
</protein>
<dbReference type="InterPro" id="IPR008984">
    <property type="entry name" value="SMAD_FHA_dom_sf"/>
</dbReference>
<dbReference type="STRING" id="136857.CTEST_00210"/>
<dbReference type="Pfam" id="PF00498">
    <property type="entry name" value="FHA"/>
    <property type="match status" value="1"/>
</dbReference>
<keyword evidence="2" id="KW-1133">Transmembrane helix</keyword>
<dbReference type="KEGG" id="cted:CTEST_00210"/>
<dbReference type="RefSeq" id="WP_047252017.1">
    <property type="nucleotide sequence ID" value="NZ_CP011545.1"/>
</dbReference>
<name>A0A0G3H6P5_9CORY</name>
<sequence length="159" mass="17350">MDSIVLLVFRIGLLVLLWFFVLMALRAMRKDVQVAAGVPTSATGTVAAPRRAAAAVIPGRREAARQLTVIEGPLTGSHMEVSTVESIVLGRSPDSDFQLGDDYASARHARLFRRGSEWFVEDLDSRNGTFVDGFRIDQPERVGVGTDVKVGRTTVRLVP</sequence>
<reference evidence="4 5" key="1">
    <citation type="journal article" date="2015" name="Genome Announc.">
        <title>Complete Genome Sequence of the Type Strain Corynebacterium testudinoris DSM 44614, Recovered from Necrotic Lesions in the Mouth of a Tortoise.</title>
        <authorList>
            <person name="Ruckert C."/>
            <person name="Kriete M."/>
            <person name="Jaenicke S."/>
            <person name="Winkler A."/>
            <person name="Tauch A."/>
        </authorList>
    </citation>
    <scope>NUCLEOTIDE SEQUENCE [LARGE SCALE GENOMIC DNA]</scope>
    <source>
        <strain evidence="4 5">DSM 44614</strain>
    </source>
</reference>
<reference evidence="5" key="2">
    <citation type="submission" date="2015-05" db="EMBL/GenBank/DDBJ databases">
        <title>Complete genome sequence of Corynebacterium testudinoris DSM 44614, recovered from necrotic lesions in the mouth of a tortoise.</title>
        <authorList>
            <person name="Ruckert C."/>
            <person name="Albersmeier A."/>
            <person name="Winkler A."/>
            <person name="Tauch A."/>
        </authorList>
    </citation>
    <scope>NUCLEOTIDE SEQUENCE [LARGE SCALE GENOMIC DNA]</scope>
    <source>
        <strain evidence="5">DSM 44614</strain>
    </source>
</reference>
<evidence type="ECO:0000313" key="5">
    <source>
        <dbReference type="Proteomes" id="UP000035540"/>
    </source>
</evidence>
<dbReference type="InterPro" id="IPR050923">
    <property type="entry name" value="Cell_Proc_Reg/RNA_Proc"/>
</dbReference>
<accession>A0A0G3H6P5</accession>
<gene>
    <name evidence="4" type="ORF">CTEST_00210</name>
</gene>